<dbReference type="PANTHER" id="PTHR10209:SF881">
    <property type="entry name" value="FI07970P-RELATED"/>
    <property type="match status" value="1"/>
</dbReference>
<dbReference type="Pfam" id="PF14226">
    <property type="entry name" value="DIOX_N"/>
    <property type="match status" value="1"/>
</dbReference>
<name>A0A9Q9EHY6_9PEZI</name>
<dbReference type="GO" id="GO:0051213">
    <property type="term" value="F:dioxygenase activity"/>
    <property type="evidence" value="ECO:0007669"/>
    <property type="project" value="UniProtKB-KW"/>
</dbReference>
<dbReference type="Proteomes" id="UP001056384">
    <property type="component" value="Chromosome 3"/>
</dbReference>
<dbReference type="AlphaFoldDB" id="A0A9Q9EHY6"/>
<reference evidence="5" key="1">
    <citation type="submission" date="2022-06" db="EMBL/GenBank/DDBJ databases">
        <title>Complete genome sequences of two strains of the flax pathogen Septoria linicola.</title>
        <authorList>
            <person name="Lapalu N."/>
            <person name="Simon A."/>
            <person name="Demenou B."/>
            <person name="Paumier D."/>
            <person name="Guillot M.-P."/>
            <person name="Gout L."/>
            <person name="Valade R."/>
        </authorList>
    </citation>
    <scope>NUCLEOTIDE SEQUENCE</scope>
    <source>
        <strain evidence="5">SE15195</strain>
    </source>
</reference>
<dbReference type="Gene3D" id="2.60.120.330">
    <property type="entry name" value="B-lactam Antibiotic, Isopenicillin N Synthase, Chain"/>
    <property type="match status" value="1"/>
</dbReference>
<dbReference type="GO" id="GO:0046872">
    <property type="term" value="F:metal ion binding"/>
    <property type="evidence" value="ECO:0007669"/>
    <property type="project" value="UniProtKB-KW"/>
</dbReference>
<dbReference type="SUPFAM" id="SSF51197">
    <property type="entry name" value="Clavaminate synthase-like"/>
    <property type="match status" value="1"/>
</dbReference>
<evidence type="ECO:0000259" key="4">
    <source>
        <dbReference type="Pfam" id="PF14226"/>
    </source>
</evidence>
<dbReference type="EMBL" id="CP099420">
    <property type="protein sequence ID" value="USW51465.1"/>
    <property type="molecule type" value="Genomic_DNA"/>
</dbReference>
<sequence length="121" mass="13260">MGSIAHGPGAPPWTIPVIDFARWRQTTNLEEGAAVAKDLISACQTIGFVYIINHGLPQDLLDEAFNTSKRLFDLPLPKKMLAPHPDGSDIHRGYSYPGLEKVSPYSVATSQKARGCARWLT</sequence>
<evidence type="ECO:0000256" key="2">
    <source>
        <dbReference type="ARBA" id="ARBA00023002"/>
    </source>
</evidence>
<dbReference type="InterPro" id="IPR026992">
    <property type="entry name" value="DIOX_N"/>
</dbReference>
<evidence type="ECO:0000256" key="1">
    <source>
        <dbReference type="ARBA" id="ARBA00022723"/>
    </source>
</evidence>
<protein>
    <submittedName>
        <fullName evidence="5">Non-hem dioxygenase domain, isopenicillin N synthase-like superfamily</fullName>
    </submittedName>
</protein>
<keyword evidence="5" id="KW-0223">Dioxygenase</keyword>
<dbReference type="PANTHER" id="PTHR10209">
    <property type="entry name" value="OXIDOREDUCTASE, 2OG-FE II OXYGENASE FAMILY PROTEIN"/>
    <property type="match status" value="1"/>
</dbReference>
<evidence type="ECO:0000313" key="6">
    <source>
        <dbReference type="Proteomes" id="UP001056384"/>
    </source>
</evidence>
<evidence type="ECO:0000256" key="3">
    <source>
        <dbReference type="ARBA" id="ARBA00023004"/>
    </source>
</evidence>
<gene>
    <name evidence="5" type="ORF">Slin15195_G047840</name>
</gene>
<accession>A0A9Q9EHY6</accession>
<dbReference type="InterPro" id="IPR027443">
    <property type="entry name" value="IPNS-like_sf"/>
</dbReference>
<keyword evidence="1" id="KW-0479">Metal-binding</keyword>
<keyword evidence="6" id="KW-1185">Reference proteome</keyword>
<keyword evidence="2" id="KW-0560">Oxidoreductase</keyword>
<keyword evidence="3" id="KW-0408">Iron</keyword>
<proteinExistence type="predicted"/>
<feature type="domain" description="Non-haem dioxygenase N-terminal" evidence="4">
    <location>
        <begin position="15"/>
        <end position="104"/>
    </location>
</feature>
<organism evidence="5 6">
    <name type="scientific">Septoria linicola</name>
    <dbReference type="NCBI Taxonomy" id="215465"/>
    <lineage>
        <taxon>Eukaryota</taxon>
        <taxon>Fungi</taxon>
        <taxon>Dikarya</taxon>
        <taxon>Ascomycota</taxon>
        <taxon>Pezizomycotina</taxon>
        <taxon>Dothideomycetes</taxon>
        <taxon>Dothideomycetidae</taxon>
        <taxon>Mycosphaerellales</taxon>
        <taxon>Mycosphaerellaceae</taxon>
        <taxon>Septoria</taxon>
    </lineage>
</organism>
<evidence type="ECO:0000313" key="5">
    <source>
        <dbReference type="EMBL" id="USW51465.1"/>
    </source>
</evidence>
<dbReference type="OrthoDB" id="288590at2759"/>